<keyword evidence="3" id="KW-1185">Reference proteome</keyword>
<dbReference type="PANTHER" id="PTHR33018">
    <property type="entry name" value="OS10G0338966 PROTEIN-RELATED"/>
    <property type="match status" value="1"/>
</dbReference>
<evidence type="ECO:0000256" key="1">
    <source>
        <dbReference type="SAM" id="MobiDB-lite"/>
    </source>
</evidence>
<gene>
    <name evidence="2" type="ORF">QYE76_005385</name>
</gene>
<feature type="compositionally biased region" description="Polar residues" evidence="1">
    <location>
        <begin position="283"/>
        <end position="296"/>
    </location>
</feature>
<dbReference type="AlphaFoldDB" id="A0AAD8RSW8"/>
<organism evidence="2 3">
    <name type="scientific">Lolium multiflorum</name>
    <name type="common">Italian ryegrass</name>
    <name type="synonym">Lolium perenne subsp. multiflorum</name>
    <dbReference type="NCBI Taxonomy" id="4521"/>
    <lineage>
        <taxon>Eukaryota</taxon>
        <taxon>Viridiplantae</taxon>
        <taxon>Streptophyta</taxon>
        <taxon>Embryophyta</taxon>
        <taxon>Tracheophyta</taxon>
        <taxon>Spermatophyta</taxon>
        <taxon>Magnoliopsida</taxon>
        <taxon>Liliopsida</taxon>
        <taxon>Poales</taxon>
        <taxon>Poaceae</taxon>
        <taxon>BOP clade</taxon>
        <taxon>Pooideae</taxon>
        <taxon>Poodae</taxon>
        <taxon>Poeae</taxon>
        <taxon>Poeae Chloroplast Group 2 (Poeae type)</taxon>
        <taxon>Loliodinae</taxon>
        <taxon>Loliinae</taxon>
        <taxon>Lolium</taxon>
    </lineage>
</organism>
<accession>A0AAD8RSW8</accession>
<feature type="compositionally biased region" description="Basic residues" evidence="1">
    <location>
        <begin position="139"/>
        <end position="156"/>
    </location>
</feature>
<comment type="caution">
    <text evidence="2">The sequence shown here is derived from an EMBL/GenBank/DDBJ whole genome shotgun (WGS) entry which is preliminary data.</text>
</comment>
<feature type="region of interest" description="Disordered" evidence="1">
    <location>
        <begin position="48"/>
        <end position="187"/>
    </location>
</feature>
<feature type="compositionally biased region" description="Basic and acidic residues" evidence="1">
    <location>
        <begin position="48"/>
        <end position="64"/>
    </location>
</feature>
<dbReference type="EMBL" id="JAUUTY010000005">
    <property type="protein sequence ID" value="KAK1631070.1"/>
    <property type="molecule type" value="Genomic_DNA"/>
</dbReference>
<dbReference type="PANTHER" id="PTHR33018:SF34">
    <property type="entry name" value="OS02G0472350 PROTEIN"/>
    <property type="match status" value="1"/>
</dbReference>
<feature type="region of interest" description="Disordered" evidence="1">
    <location>
        <begin position="259"/>
        <end position="301"/>
    </location>
</feature>
<evidence type="ECO:0000313" key="2">
    <source>
        <dbReference type="EMBL" id="KAK1631070.1"/>
    </source>
</evidence>
<evidence type="ECO:0000313" key="3">
    <source>
        <dbReference type="Proteomes" id="UP001231189"/>
    </source>
</evidence>
<name>A0AAD8RSW8_LOLMU</name>
<dbReference type="Proteomes" id="UP001231189">
    <property type="component" value="Unassembled WGS sequence"/>
</dbReference>
<feature type="compositionally biased region" description="Basic and acidic residues" evidence="1">
    <location>
        <begin position="259"/>
        <end position="280"/>
    </location>
</feature>
<feature type="compositionally biased region" description="Basic and acidic residues" evidence="1">
    <location>
        <begin position="75"/>
        <end position="88"/>
    </location>
</feature>
<protein>
    <submittedName>
        <fullName evidence="2">Uncharacterized protein</fullName>
    </submittedName>
</protein>
<feature type="compositionally biased region" description="Pro residues" evidence="1">
    <location>
        <begin position="118"/>
        <end position="138"/>
    </location>
</feature>
<proteinExistence type="predicted"/>
<sequence>MATAFRTYKKNLAAQYVEKGKTPDFNGHEKLKDDWPEFVRQKKSEEFKAISDKNKANAAKKQDNHIMGPGGYRLSEPKWQKMEDDLRTRGIPLVYQVSSEAPRPTSPPHGGGGGGASPTPPSRQPTPPPFSGGAPPPRPSRRVRTRPQSTSKKRRSWTINPDPYVPKSTKVPEPSMKPLPTRPWERSAEEVDAAAAADYEKWKADCKKKREPEPKPVFSDEQKKWAKSFFSTPSQAAKNLPDDYAHELRRQAKILKEKKDLAEKQQKKALEEAEKEESKKSGKQQVVQLGEQSKQSIPPLIVKAAVRMPRYHNSAQD</sequence>
<reference evidence="2" key="1">
    <citation type="submission" date="2023-07" db="EMBL/GenBank/DDBJ databases">
        <title>A chromosome-level genome assembly of Lolium multiflorum.</title>
        <authorList>
            <person name="Chen Y."/>
            <person name="Copetti D."/>
            <person name="Kolliker R."/>
            <person name="Studer B."/>
        </authorList>
    </citation>
    <scope>NUCLEOTIDE SEQUENCE</scope>
    <source>
        <strain evidence="2">02402/16</strain>
        <tissue evidence="2">Leaf</tissue>
    </source>
</reference>